<dbReference type="InterPro" id="IPR050090">
    <property type="entry name" value="Tyrosine_recombinase_XerCD"/>
</dbReference>
<feature type="domain" description="Tyr recombinase" evidence="6">
    <location>
        <begin position="238"/>
        <end position="410"/>
    </location>
</feature>
<evidence type="ECO:0000256" key="3">
    <source>
        <dbReference type="ARBA" id="ARBA00023125"/>
    </source>
</evidence>
<dbReference type="Gene3D" id="1.10.150.130">
    <property type="match status" value="1"/>
</dbReference>
<reference evidence="8" key="1">
    <citation type="submission" date="2018-05" db="EMBL/GenBank/DDBJ databases">
        <title>Complete Genome Sequence of Methylobacterium sp. 17SD2-17.</title>
        <authorList>
            <person name="Srinivasan S."/>
        </authorList>
    </citation>
    <scope>NUCLEOTIDE SEQUENCE [LARGE SCALE GENOMIC DNA]</scope>
    <source>
        <strain evidence="8">17SD2-17</strain>
    </source>
</reference>
<dbReference type="InterPro" id="IPR002104">
    <property type="entry name" value="Integrase_catalytic"/>
</dbReference>
<sequence>MARTVRNPKIDSRSARAKLSERREPYWTVISAGCAIGYRKGAKGGTWVARMRDGSKQYYDALGASDDSRDPDGLTVFSFSQAQERARDFFTRKARELAGHAEPSQGPYTVNAAVSDYLAARERRGSKGVRADRYAANARIIPELGAIEVARITAKRIRDWHHGLAHAPKLVRTGKGASQQATAQVDERDAEAIRARRSTANRLLTVLKAALNHAFHDGKAASDEPWRKVKPFREADAAVVRYLTPAECLRLVNACEADFRDLVRAALVTGCRYGELVRLQASDFNSDAGTVLVRQSKAGKPRHVALTEEGQQLFAALTAGRAPRDLIFTRSDGRAWGVSHQQRPLVEASLQARLEPPATFHILRHTYASLLAMRGVPMGVIAAQLGHSDTRVTERHYAHLAPSYVSQTVRAALPAYGILGTGESAAPRG</sequence>
<dbReference type="PANTHER" id="PTHR30349">
    <property type="entry name" value="PHAGE INTEGRASE-RELATED"/>
    <property type="match status" value="1"/>
</dbReference>
<evidence type="ECO:0000313" key="8">
    <source>
        <dbReference type="Proteomes" id="UP000245926"/>
    </source>
</evidence>
<dbReference type="Pfam" id="PF00589">
    <property type="entry name" value="Phage_integrase"/>
    <property type="match status" value="1"/>
</dbReference>
<dbReference type="EMBL" id="CP029550">
    <property type="protein sequence ID" value="AWN40301.1"/>
    <property type="molecule type" value="Genomic_DNA"/>
</dbReference>
<dbReference type="CDD" id="cd00796">
    <property type="entry name" value="INT_Rci_Hp1_C"/>
    <property type="match status" value="1"/>
</dbReference>
<dbReference type="GO" id="GO:0015074">
    <property type="term" value="P:DNA integration"/>
    <property type="evidence" value="ECO:0007669"/>
    <property type="project" value="UniProtKB-KW"/>
</dbReference>
<dbReference type="AlphaFoldDB" id="A0A2U8W3V0"/>
<evidence type="ECO:0000256" key="2">
    <source>
        <dbReference type="ARBA" id="ARBA00022908"/>
    </source>
</evidence>
<organism evidence="7 8">
    <name type="scientific">Methylobacterium durans</name>
    <dbReference type="NCBI Taxonomy" id="2202825"/>
    <lineage>
        <taxon>Bacteria</taxon>
        <taxon>Pseudomonadati</taxon>
        <taxon>Pseudomonadota</taxon>
        <taxon>Alphaproteobacteria</taxon>
        <taxon>Hyphomicrobiales</taxon>
        <taxon>Methylobacteriaceae</taxon>
        <taxon>Methylobacterium</taxon>
    </lineage>
</organism>
<dbReference type="GO" id="GO:0003677">
    <property type="term" value="F:DNA binding"/>
    <property type="evidence" value="ECO:0007669"/>
    <property type="project" value="UniProtKB-KW"/>
</dbReference>
<proteinExistence type="inferred from homology"/>
<dbReference type="Gene3D" id="1.10.443.10">
    <property type="entry name" value="Intergrase catalytic core"/>
    <property type="match status" value="1"/>
</dbReference>
<evidence type="ECO:0000256" key="1">
    <source>
        <dbReference type="ARBA" id="ARBA00008857"/>
    </source>
</evidence>
<keyword evidence="3" id="KW-0238">DNA-binding</keyword>
<gene>
    <name evidence="7" type="ORF">DK389_06825</name>
</gene>
<dbReference type="RefSeq" id="WP_109888328.1">
    <property type="nucleotide sequence ID" value="NZ_CP029550.1"/>
</dbReference>
<dbReference type="OrthoDB" id="9814722at2"/>
<keyword evidence="2" id="KW-0229">DNA integration</keyword>
<dbReference type="GO" id="GO:0006310">
    <property type="term" value="P:DNA recombination"/>
    <property type="evidence" value="ECO:0007669"/>
    <property type="project" value="UniProtKB-KW"/>
</dbReference>
<evidence type="ECO:0000313" key="7">
    <source>
        <dbReference type="EMBL" id="AWN40301.1"/>
    </source>
</evidence>
<accession>A0A2U8W3V0</accession>
<keyword evidence="8" id="KW-1185">Reference proteome</keyword>
<dbReference type="PROSITE" id="PS51898">
    <property type="entry name" value="TYR_RECOMBINASE"/>
    <property type="match status" value="1"/>
</dbReference>
<feature type="region of interest" description="Disordered" evidence="5">
    <location>
        <begin position="168"/>
        <end position="189"/>
    </location>
</feature>
<evidence type="ECO:0000256" key="4">
    <source>
        <dbReference type="ARBA" id="ARBA00023172"/>
    </source>
</evidence>
<name>A0A2U8W3V0_9HYPH</name>
<dbReference type="InterPro" id="IPR013762">
    <property type="entry name" value="Integrase-like_cat_sf"/>
</dbReference>
<comment type="similarity">
    <text evidence="1">Belongs to the 'phage' integrase family.</text>
</comment>
<dbReference type="InterPro" id="IPR010998">
    <property type="entry name" value="Integrase_recombinase_N"/>
</dbReference>
<dbReference type="KEGG" id="mets:DK389_06825"/>
<evidence type="ECO:0000256" key="5">
    <source>
        <dbReference type="SAM" id="MobiDB-lite"/>
    </source>
</evidence>
<evidence type="ECO:0000259" key="6">
    <source>
        <dbReference type="PROSITE" id="PS51898"/>
    </source>
</evidence>
<dbReference type="PANTHER" id="PTHR30349:SF64">
    <property type="entry name" value="PROPHAGE INTEGRASE INTD-RELATED"/>
    <property type="match status" value="1"/>
</dbReference>
<protein>
    <submittedName>
        <fullName evidence="7">Integrase</fullName>
    </submittedName>
</protein>
<dbReference type="Proteomes" id="UP000245926">
    <property type="component" value="Chromosome"/>
</dbReference>
<dbReference type="InterPro" id="IPR011010">
    <property type="entry name" value="DNA_brk_join_enz"/>
</dbReference>
<dbReference type="SUPFAM" id="SSF56349">
    <property type="entry name" value="DNA breaking-rejoining enzymes"/>
    <property type="match status" value="1"/>
</dbReference>
<keyword evidence="4" id="KW-0233">DNA recombination</keyword>